<comment type="caution">
    <text evidence="3">The sequence shown here is derived from an EMBL/GenBank/DDBJ whole genome shotgun (WGS) entry which is preliminary data.</text>
</comment>
<keyword evidence="4" id="KW-1185">Reference proteome</keyword>
<feature type="coiled-coil region" evidence="1">
    <location>
        <begin position="381"/>
        <end position="408"/>
    </location>
</feature>
<dbReference type="Pfam" id="PF06605">
    <property type="entry name" value="Prophage_tail"/>
    <property type="match status" value="1"/>
</dbReference>
<proteinExistence type="predicted"/>
<protein>
    <submittedName>
        <fullName evidence="3">Phage tail protein</fullName>
    </submittedName>
</protein>
<gene>
    <name evidence="3" type="ORF">OCV88_13735</name>
</gene>
<dbReference type="RefSeq" id="WP_158426006.1">
    <property type="nucleotide sequence ID" value="NZ_JAOQJQ010000006.1"/>
</dbReference>
<organism evidence="3 4">
    <name type="scientific">Brotonthovivens ammoniilytica</name>
    <dbReference type="NCBI Taxonomy" id="2981725"/>
    <lineage>
        <taxon>Bacteria</taxon>
        <taxon>Bacillati</taxon>
        <taxon>Bacillota</taxon>
        <taxon>Clostridia</taxon>
        <taxon>Lachnospirales</taxon>
        <taxon>Lachnospiraceae</taxon>
        <taxon>Brotonthovivens</taxon>
    </lineage>
</organism>
<evidence type="ECO:0000256" key="1">
    <source>
        <dbReference type="SAM" id="Coils"/>
    </source>
</evidence>
<evidence type="ECO:0000313" key="3">
    <source>
        <dbReference type="EMBL" id="MCU6763371.1"/>
    </source>
</evidence>
<name>A0ABT2TMI6_9FIRM</name>
<keyword evidence="1" id="KW-0175">Coiled coil</keyword>
<reference evidence="3 4" key="1">
    <citation type="journal article" date="2021" name="ISME Commun">
        <title>Automated analysis of genomic sequences facilitates high-throughput and comprehensive description of bacteria.</title>
        <authorList>
            <person name="Hitch T.C.A."/>
        </authorList>
    </citation>
    <scope>NUCLEOTIDE SEQUENCE [LARGE SCALE GENOMIC DNA]</scope>
    <source>
        <strain evidence="3 4">Sanger_109</strain>
    </source>
</reference>
<dbReference type="Gene3D" id="1.10.10.10">
    <property type="entry name" value="Winged helix-like DNA-binding domain superfamily/Winged helix DNA-binding domain"/>
    <property type="match status" value="1"/>
</dbReference>
<evidence type="ECO:0000259" key="2">
    <source>
        <dbReference type="PROSITE" id="PS51688"/>
    </source>
</evidence>
<dbReference type="InterPro" id="IPR030392">
    <property type="entry name" value="S74_ICA"/>
</dbReference>
<feature type="domain" description="Peptidase S74" evidence="2">
    <location>
        <begin position="1509"/>
        <end position="1624"/>
    </location>
</feature>
<dbReference type="InterPro" id="IPR036388">
    <property type="entry name" value="WH-like_DNA-bd_sf"/>
</dbReference>
<evidence type="ECO:0000313" key="4">
    <source>
        <dbReference type="Proteomes" id="UP001652442"/>
    </source>
</evidence>
<dbReference type="Proteomes" id="UP001652442">
    <property type="component" value="Unassembled WGS sequence"/>
</dbReference>
<accession>A0ABT2TMI6</accession>
<dbReference type="InterPro" id="IPR010572">
    <property type="entry name" value="Tail_dom"/>
</dbReference>
<dbReference type="EMBL" id="JAOQJQ010000006">
    <property type="protein sequence ID" value="MCU6763371.1"/>
    <property type="molecule type" value="Genomic_DNA"/>
</dbReference>
<dbReference type="PROSITE" id="PS51688">
    <property type="entry name" value="ICA"/>
    <property type="match status" value="1"/>
</dbReference>
<sequence>MYRIKCDKYTIYDPAEEDLMVNNAICRLEVNTVGEASFDIYPSNPYYDQMRKLRSVFEIWQNDSIIFRGRMTEDSMDYYTKKTVELEGALAYANDSIVRPFSFPEDFQEDADYLKAAETGNVVEFFLAWLLENHNSQVQDFQKLKLGKVTVFEPNNYITRSSEDYADTWEILKSKLFESGLGGYLCIRYQGGNNYVDYLADFELTNTQDIVLEENMTDFSRGIDASTTYTAVIPIGTVPKEEGDDTSGDEKLTIESYPDGNLDGDLVKSGDTIYSSSAVDQYGWIYAPVSETEWKDVTLVGNLVRKACDYLAGTAVKLSSSISIRAVDLHYTDETIQSFRIYRYVNVYSEPHSQNQRYRLTRLEIDLLNPQNTMIEVGDKILTLTDQNEDLTEKIEKIESDYVVNQANTDKRIENIEKQLRVELSSNYGIYQRTDNTGVIEPDYTKDPLIITPVVYFKNKIQTENLSFIWKRKTGDAEEELTAGEAADAGILKVSHNITGQVRYICYATYTEDTGKQYVAGDWLDYLMIVDGADGLNGEQGVAGPPGKDGESGRTTYFHVKYSSVPDPENADQISETPDIYIGTYVDFEEADSLDPKKYTWARFQGLQGSDGEQGIPGKNGADGQTSYLHIKYSNDGGKTFTANNGETVGTYIGTCVDYQSADPVTVGAYTWAKIKGETGAQGKPGTNGKDAAIISDTEPSDKTMLWCDTSMTPPQIKQWNGAAWIIVNDPLVLEEKIYKEVESKITQESSKIQLSVNETITKVRGEISDGYLEAVKQSQINMEDALKSYVSGSDYEIYKESVATDIELAKNSILQSVSGIYATKKELTTANGKLTSLETWKKETSQKITKDGIIATVGSYYAKSGDLTAAETRLEEAESVIAQHATQISQTVKEKDITGNYLIGKINLSSTTAAIEAKHINLTGAVTISALDSNAISTIKGYSNEALTTAKAAQTAANTANNRATYHYGTCSTAAATAAKVVILSGFVLYTGAIVSVYFSNQNTAANSTLNVNGTGAKAIRVNNAAMTAAYYWAANNTVTFTYNGTYWIMSDSSANTIIAKWCYNNNLTYIDGGKLYAGTVTADKINVSDLTALKATIGGWKIESSRIVSTSSITAGTAATQYESILNKYSSTSSSAIHIRKRSYDGSAYGSWANLFYVRYDGYVYAAGGGQIGAFKLGTGTAGALTNTNGDYTVTLRGVQSNLSYGVMYITDATSGSNVYPFIIAGDGTLKSTKLQATGGLVGGWNISGKSLIANADNSYIDAGTWRISKGKISNRVNDKNYTSVTVGGVAYAYQYTVQSPQPVDGEGGNFLSIRRVKQSSYSDGLDYTKFEYPFKVNHLGTVTANVLRTGYKDAPDDGVEGGQLGDNGTLYLTGKSDNTGIYFYYNKAKSATHHIYASSANNINITPYLNINYATNQTNYRLYCNGAAYFNANISANGNIDLNKNSILMCSASINMLSSGDKVTYYGNSGSYSGYTVNVRGNTVRLYAHSGGGVYLGSSGSTAITSDENLKYIYDMDDRYETFFMALKPVLYTYKNGGHRKHAGFGARQVKAALDCAGISTEEFAGLLIDKDTVIGADEFGSEQDVHFDELYSLRYEEFGPIYAMMLQKALQRISVLEKRITG</sequence>